<evidence type="ECO:0000313" key="2">
    <source>
        <dbReference type="EMBL" id="SBP89518.1"/>
    </source>
</evidence>
<gene>
    <name evidence="2" type="ORF">THIARS_80042</name>
</gene>
<protein>
    <recommendedName>
        <fullName evidence="4">HPt domain-containing protein</fullName>
    </recommendedName>
</protein>
<feature type="region of interest" description="Disordered" evidence="1">
    <location>
        <begin position="269"/>
        <end position="331"/>
    </location>
</feature>
<evidence type="ECO:0008006" key="4">
    <source>
        <dbReference type="Google" id="ProtNLM"/>
    </source>
</evidence>
<dbReference type="GO" id="GO:0006935">
    <property type="term" value="P:chemotaxis"/>
    <property type="evidence" value="ECO:0007669"/>
    <property type="project" value="InterPro"/>
</dbReference>
<keyword evidence="3" id="KW-1185">Reference proteome</keyword>
<dbReference type="EMBL" id="FLMQ01000057">
    <property type="protein sequence ID" value="SBP89518.1"/>
    <property type="molecule type" value="Genomic_DNA"/>
</dbReference>
<reference evidence="2 3" key="1">
    <citation type="submission" date="2016-06" db="EMBL/GenBank/DDBJ databases">
        <authorList>
            <person name="Kjaerup R.B."/>
            <person name="Dalgaard T.S."/>
            <person name="Juul-Madsen H.R."/>
        </authorList>
    </citation>
    <scope>NUCLEOTIDE SEQUENCE [LARGE SCALE GENOMIC DNA]</scope>
    <source>
        <strain evidence="2 3">DSM 16361</strain>
    </source>
</reference>
<organism evidence="2 3">
    <name type="scientific">Thiomonas delicata</name>
    <name type="common">Thiomonas cuprina</name>
    <dbReference type="NCBI Taxonomy" id="364030"/>
    <lineage>
        <taxon>Bacteria</taxon>
        <taxon>Pseudomonadati</taxon>
        <taxon>Pseudomonadota</taxon>
        <taxon>Betaproteobacteria</taxon>
        <taxon>Burkholderiales</taxon>
        <taxon>Thiomonas</taxon>
    </lineage>
</organism>
<dbReference type="SUPFAM" id="SSF47226">
    <property type="entry name" value="Histidine-containing phosphotransfer domain, HPT domain"/>
    <property type="match status" value="1"/>
</dbReference>
<dbReference type="InterPro" id="IPR036641">
    <property type="entry name" value="HPT_dom_sf"/>
</dbReference>
<dbReference type="InterPro" id="IPR036061">
    <property type="entry name" value="CheW-like_dom_sf"/>
</dbReference>
<dbReference type="Proteomes" id="UP000214566">
    <property type="component" value="Unassembled WGS sequence"/>
</dbReference>
<proteinExistence type="predicted"/>
<name>A0A238D860_THIDL</name>
<evidence type="ECO:0000256" key="1">
    <source>
        <dbReference type="SAM" id="MobiDB-lite"/>
    </source>
</evidence>
<accession>A0A238D860</accession>
<dbReference type="GO" id="GO:0000160">
    <property type="term" value="P:phosphorelay signal transduction system"/>
    <property type="evidence" value="ECO:0007669"/>
    <property type="project" value="InterPro"/>
</dbReference>
<dbReference type="SUPFAM" id="SSF50341">
    <property type="entry name" value="CheW-like"/>
    <property type="match status" value="1"/>
</dbReference>
<evidence type="ECO:0000313" key="3">
    <source>
        <dbReference type="Proteomes" id="UP000214566"/>
    </source>
</evidence>
<dbReference type="OrthoDB" id="9157497at2"/>
<dbReference type="AlphaFoldDB" id="A0A238D860"/>
<dbReference type="RefSeq" id="WP_141202433.1">
    <property type="nucleotide sequence ID" value="NZ_LT592171.1"/>
</dbReference>
<feature type="region of interest" description="Disordered" evidence="1">
    <location>
        <begin position="167"/>
        <end position="205"/>
    </location>
</feature>
<feature type="compositionally biased region" description="Low complexity" evidence="1">
    <location>
        <begin position="317"/>
        <end position="331"/>
    </location>
</feature>
<feature type="compositionally biased region" description="Pro residues" evidence="1">
    <location>
        <begin position="188"/>
        <end position="197"/>
    </location>
</feature>
<sequence>MERMVNLAQATPAELMAAFTQDATAFLAVFERSLREASSAAETLQALGHAGEALRGIRIGAEFLGLDAMSALCRQGEQELLRQLPQVGGGRPVQWPLLEQVVAGLRRQLRAASAPALPARAKPPMQAADAQEHKIVEPPASASGERPQAPGAALLAPDADALRPAEGVENAVPQPASFGKPDATLPDPAEPVAPSEPPLASAPDLAPQPRLAVEANVTAGPPPPPAGPAMLALGEPLLQRLSEIPDLLREQIESWRSLREALEADRLARAPANGAPEPPRPDTAGAPAGDTAVPQGDASGTAPGIAPAAPSRDDDMPAAPGESGPAAAGHAQPWNARIEVRLARLGHWLLALPATKVLGLVPRDGQDWQLPRGDRLLLTEEGAVPVLTLDGDWGGPAEAEGCSLLLQHGGRFFALRVDACLPARTLHFWSIPPQIGGRHGIEAAAVLPRQSGHDMALLLALPSLAGMLGAAEECRGP</sequence>